<accession>A0A2T1C5Q3</accession>
<dbReference type="PANTHER" id="PTHR12151">
    <property type="entry name" value="ELECTRON TRANSPORT PROTIN SCO1/SENC FAMILY MEMBER"/>
    <property type="match status" value="1"/>
</dbReference>
<keyword evidence="2 3" id="KW-0186">Copper</keyword>
<reference evidence="7 8" key="1">
    <citation type="submission" date="2018-02" db="EMBL/GenBank/DDBJ databases">
        <authorList>
            <person name="Cohen D.B."/>
            <person name="Kent A.D."/>
        </authorList>
    </citation>
    <scope>NUCLEOTIDE SEQUENCE [LARGE SCALE GENOMIC DNA]</scope>
    <source>
        <strain evidence="7 8">CCAP 1448/3</strain>
    </source>
</reference>
<keyword evidence="3" id="KW-0479">Metal-binding</keyword>
<keyword evidence="8" id="KW-1185">Reference proteome</keyword>
<dbReference type="Proteomes" id="UP000238762">
    <property type="component" value="Unassembled WGS sequence"/>
</dbReference>
<dbReference type="OrthoDB" id="9811998at2"/>
<dbReference type="Gene3D" id="3.40.30.10">
    <property type="entry name" value="Glutaredoxin"/>
    <property type="match status" value="1"/>
</dbReference>
<dbReference type="PROSITE" id="PS51352">
    <property type="entry name" value="THIOREDOXIN_2"/>
    <property type="match status" value="1"/>
</dbReference>
<proteinExistence type="inferred from homology"/>
<protein>
    <submittedName>
        <fullName evidence="7">SCO family protein</fullName>
    </submittedName>
</protein>
<dbReference type="PANTHER" id="PTHR12151:SF25">
    <property type="entry name" value="LINALOOL DEHYDRATASE_ISOMERASE DOMAIN-CONTAINING PROTEIN"/>
    <property type="match status" value="1"/>
</dbReference>
<dbReference type="CDD" id="cd02968">
    <property type="entry name" value="SCO"/>
    <property type="match status" value="1"/>
</dbReference>
<dbReference type="AlphaFoldDB" id="A0A2T1C5Q3"/>
<feature type="binding site" evidence="3">
    <location>
        <position position="220"/>
    </location>
    <ligand>
        <name>Cu cation</name>
        <dbReference type="ChEBI" id="CHEBI:23378"/>
    </ligand>
</feature>
<keyword evidence="5" id="KW-1133">Transmembrane helix</keyword>
<sequence>MIYNLQFKFLIAGLIFIASVVIGYFLRSDIQNYALADALSNTTIGQKISGPIENKFNKELQTRIAKQGLAAAGTYELSKIFKAPDAEVLNGKGETVKLKKFTEGKYTLLTFFYEFCSDAKGCPFAMSTMQIVKQYLEKTPSLSKQVRMVHISFDPERDTSVMMAGLEKKTNRENKPYSVEWKFLTTKNYDVLIPLIDGYGQNVDIAIDPKTGKRTLDFPHVLKIFLIDPNGYVREIYSTTFLNPEMLLNDIETLMIETEKGVNK</sequence>
<dbReference type="Pfam" id="PF02630">
    <property type="entry name" value="SCO1-SenC"/>
    <property type="match status" value="1"/>
</dbReference>
<dbReference type="InterPro" id="IPR036249">
    <property type="entry name" value="Thioredoxin-like_sf"/>
</dbReference>
<evidence type="ECO:0000313" key="7">
    <source>
        <dbReference type="EMBL" id="PSB03612.1"/>
    </source>
</evidence>
<evidence type="ECO:0000256" key="1">
    <source>
        <dbReference type="ARBA" id="ARBA00010996"/>
    </source>
</evidence>
<dbReference type="InterPro" id="IPR013766">
    <property type="entry name" value="Thioredoxin_domain"/>
</dbReference>
<name>A0A2T1C5Q3_9CYAN</name>
<dbReference type="EMBL" id="PVWJ01000028">
    <property type="protein sequence ID" value="PSB03612.1"/>
    <property type="molecule type" value="Genomic_DNA"/>
</dbReference>
<evidence type="ECO:0000256" key="4">
    <source>
        <dbReference type="PIRSR" id="PIRSR603782-2"/>
    </source>
</evidence>
<evidence type="ECO:0000256" key="3">
    <source>
        <dbReference type="PIRSR" id="PIRSR603782-1"/>
    </source>
</evidence>
<reference evidence="7 8" key="2">
    <citation type="submission" date="2018-03" db="EMBL/GenBank/DDBJ databases">
        <title>The ancient ancestry and fast evolution of plastids.</title>
        <authorList>
            <person name="Moore K.R."/>
            <person name="Magnabosco C."/>
            <person name="Momper L."/>
            <person name="Gold D.A."/>
            <person name="Bosak T."/>
            <person name="Fournier G.P."/>
        </authorList>
    </citation>
    <scope>NUCLEOTIDE SEQUENCE [LARGE SCALE GENOMIC DNA]</scope>
    <source>
        <strain evidence="7 8">CCAP 1448/3</strain>
    </source>
</reference>
<feature type="binding site" evidence="3">
    <location>
        <position position="122"/>
    </location>
    <ligand>
        <name>Cu cation</name>
        <dbReference type="ChEBI" id="CHEBI:23378"/>
    </ligand>
</feature>
<keyword evidence="5" id="KW-0812">Transmembrane</keyword>
<comment type="similarity">
    <text evidence="1">Belongs to the SCO1/2 family.</text>
</comment>
<evidence type="ECO:0000256" key="5">
    <source>
        <dbReference type="SAM" id="Phobius"/>
    </source>
</evidence>
<dbReference type="InterPro" id="IPR003782">
    <property type="entry name" value="SCO1/SenC"/>
</dbReference>
<evidence type="ECO:0000259" key="6">
    <source>
        <dbReference type="PROSITE" id="PS51352"/>
    </source>
</evidence>
<gene>
    <name evidence="7" type="ORF">C7B64_07690</name>
</gene>
<comment type="caution">
    <text evidence="7">The sequence shown here is derived from an EMBL/GenBank/DDBJ whole genome shotgun (WGS) entry which is preliminary data.</text>
</comment>
<feature type="binding site" evidence="3">
    <location>
        <position position="116"/>
    </location>
    <ligand>
        <name>Cu cation</name>
        <dbReference type="ChEBI" id="CHEBI:23378"/>
    </ligand>
</feature>
<dbReference type="SUPFAM" id="SSF52833">
    <property type="entry name" value="Thioredoxin-like"/>
    <property type="match status" value="1"/>
</dbReference>
<feature type="transmembrane region" description="Helical" evidence="5">
    <location>
        <begin position="7"/>
        <end position="26"/>
    </location>
</feature>
<keyword evidence="5" id="KW-0472">Membrane</keyword>
<feature type="domain" description="Thioredoxin" evidence="6">
    <location>
        <begin position="77"/>
        <end position="256"/>
    </location>
</feature>
<organism evidence="7 8">
    <name type="scientific">Merismopedia glauca CCAP 1448/3</name>
    <dbReference type="NCBI Taxonomy" id="1296344"/>
    <lineage>
        <taxon>Bacteria</taxon>
        <taxon>Bacillati</taxon>
        <taxon>Cyanobacteriota</taxon>
        <taxon>Cyanophyceae</taxon>
        <taxon>Synechococcales</taxon>
        <taxon>Merismopediaceae</taxon>
        <taxon>Merismopedia</taxon>
    </lineage>
</organism>
<dbReference type="GO" id="GO:0046872">
    <property type="term" value="F:metal ion binding"/>
    <property type="evidence" value="ECO:0007669"/>
    <property type="project" value="UniProtKB-KW"/>
</dbReference>
<evidence type="ECO:0000256" key="2">
    <source>
        <dbReference type="ARBA" id="ARBA00023008"/>
    </source>
</evidence>
<keyword evidence="4" id="KW-1015">Disulfide bond</keyword>
<evidence type="ECO:0000313" key="8">
    <source>
        <dbReference type="Proteomes" id="UP000238762"/>
    </source>
</evidence>
<feature type="disulfide bond" description="Redox-active" evidence="4">
    <location>
        <begin position="116"/>
        <end position="122"/>
    </location>
</feature>